<feature type="domain" description="CNH" evidence="5">
    <location>
        <begin position="27"/>
        <end position="328"/>
    </location>
</feature>
<sequence>MAIKNKLEVFEHFLVLDHSDLPPDRVTLSIDSMDAFDNQLYIGTNEGMLLLYKIEDLKGRTTTKSLLDHVGNQGDNRQFKVQLLHKNYFDIQQPKQKGASGRGHVTHIKVSPQINRAFVVIESHLLVVHSQNLELRDLGHPLIKNVLSFCINEQSYQTPLEICIGHKNCISLYSFSLHPDQLQNTRDIALNNENPQSIALDATTICAALVSPDMKSGRYSLIQTLPNPAHIQELCAIPKEVSYPFVKRARNGNFFFNVGLCQFTSTVGESKHVPILWERNVKSSIFIFPYLVSANSSQVSVYSMLNQQEKQDFKFKDHRAICTSRRGDEIRLLLASEKAVFCLKSTGLQYQVEYLLDSRQIDEALQLAKVEHAFLKSRSTQATADSYLVKVKQRVGLLYLQTGDYQSACQQILDGQMDPRELISLIPRLLLEGSNYEMVHKDCEIVRERMNQETDPEKIINFKNFLITYLDTVRTESVASNLKEEIDTAMLGLLAQLHSKDLIPLIETRTTINYGAGVTILTEECCFYALGIFYSFNREIEKAIETWIKIENGHTQDATFPGFGFLMEYLSNLGYHELVMKYAKWALDRDEQKGVCIFTKRPSDEIQSEIISFENILKLLNDYPFAKKAYLR</sequence>
<dbReference type="GO" id="GO:0005737">
    <property type="term" value="C:cytoplasm"/>
    <property type="evidence" value="ECO:0007669"/>
    <property type="project" value="UniProtKB-SubCell"/>
</dbReference>
<gene>
    <name evidence="6" type="ORF">LOD99_5788</name>
</gene>
<evidence type="ECO:0000313" key="6">
    <source>
        <dbReference type="EMBL" id="KAI6650948.1"/>
    </source>
</evidence>
<evidence type="ECO:0000313" key="7">
    <source>
        <dbReference type="Proteomes" id="UP001165289"/>
    </source>
</evidence>
<evidence type="ECO:0000256" key="2">
    <source>
        <dbReference type="ARBA" id="ARBA00022448"/>
    </source>
</evidence>
<dbReference type="Proteomes" id="UP001165289">
    <property type="component" value="Unassembled WGS sequence"/>
</dbReference>
<dbReference type="EMBL" id="JAKMXF010000309">
    <property type="protein sequence ID" value="KAI6650948.1"/>
    <property type="molecule type" value="Genomic_DNA"/>
</dbReference>
<dbReference type="GO" id="GO:0006914">
    <property type="term" value="P:autophagy"/>
    <property type="evidence" value="ECO:0007669"/>
    <property type="project" value="TreeGrafter"/>
</dbReference>
<dbReference type="InterPro" id="IPR032914">
    <property type="entry name" value="Vam6/VPS39/TRAP1"/>
</dbReference>
<dbReference type="GO" id="GO:0015031">
    <property type="term" value="P:protein transport"/>
    <property type="evidence" value="ECO:0007669"/>
    <property type="project" value="UniProtKB-KW"/>
</dbReference>
<reference evidence="6 7" key="1">
    <citation type="journal article" date="2023" name="BMC Biol.">
        <title>The compact genome of the sponge Oopsacas minuta (Hexactinellida) is lacking key metazoan core genes.</title>
        <authorList>
            <person name="Santini S."/>
            <person name="Schenkelaars Q."/>
            <person name="Jourda C."/>
            <person name="Duchesne M."/>
            <person name="Belahbib H."/>
            <person name="Rocher C."/>
            <person name="Selva M."/>
            <person name="Riesgo A."/>
            <person name="Vervoort M."/>
            <person name="Leys S.P."/>
            <person name="Kodjabachian L."/>
            <person name="Le Bivic A."/>
            <person name="Borchiellini C."/>
            <person name="Claverie J.M."/>
            <person name="Renard E."/>
        </authorList>
    </citation>
    <scope>NUCLEOTIDE SEQUENCE [LARGE SCALE GENOMIC DNA]</scope>
    <source>
        <strain evidence="6">SPO-2</strain>
    </source>
</reference>
<comment type="subcellular location">
    <subcellularLocation>
        <location evidence="1">Cytoplasm</location>
    </subcellularLocation>
</comment>
<comment type="caution">
    <text evidence="6">The sequence shown here is derived from an EMBL/GenBank/DDBJ whole genome shotgun (WGS) entry which is preliminary data.</text>
</comment>
<keyword evidence="4" id="KW-0653">Protein transport</keyword>
<dbReference type="AlphaFoldDB" id="A0AAV7JQI9"/>
<accession>A0AAV7JQI9</accession>
<dbReference type="PANTHER" id="PTHR12894">
    <property type="entry name" value="CNH DOMAIN CONTAINING"/>
    <property type="match status" value="1"/>
</dbReference>
<keyword evidence="2" id="KW-0813">Transport</keyword>
<evidence type="ECO:0000256" key="3">
    <source>
        <dbReference type="ARBA" id="ARBA00022490"/>
    </source>
</evidence>
<dbReference type="PANTHER" id="PTHR12894:SF27">
    <property type="entry name" value="TRANSFORMING GROWTH FACTOR-BETA RECEPTOR-ASSOCIATED PROTEIN 1"/>
    <property type="match status" value="1"/>
</dbReference>
<keyword evidence="7" id="KW-1185">Reference proteome</keyword>
<dbReference type="Pfam" id="PF00780">
    <property type="entry name" value="CNH"/>
    <property type="match status" value="1"/>
</dbReference>
<organism evidence="6 7">
    <name type="scientific">Oopsacas minuta</name>
    <dbReference type="NCBI Taxonomy" id="111878"/>
    <lineage>
        <taxon>Eukaryota</taxon>
        <taxon>Metazoa</taxon>
        <taxon>Porifera</taxon>
        <taxon>Hexactinellida</taxon>
        <taxon>Hexasterophora</taxon>
        <taxon>Lyssacinosida</taxon>
        <taxon>Leucopsacidae</taxon>
        <taxon>Oopsacas</taxon>
    </lineage>
</organism>
<dbReference type="GO" id="GO:0034058">
    <property type="term" value="P:endosomal vesicle fusion"/>
    <property type="evidence" value="ECO:0007669"/>
    <property type="project" value="TreeGrafter"/>
</dbReference>
<name>A0AAV7JQI9_9METZ</name>
<protein>
    <recommendedName>
        <fullName evidence="5">CNH domain-containing protein</fullName>
    </recommendedName>
</protein>
<dbReference type="InterPro" id="IPR001180">
    <property type="entry name" value="CNH_dom"/>
</dbReference>
<dbReference type="InterPro" id="IPR019452">
    <property type="entry name" value="VPS39/TGF_beta_rcpt-assoc_1"/>
</dbReference>
<dbReference type="GO" id="GO:0016020">
    <property type="term" value="C:membrane"/>
    <property type="evidence" value="ECO:0007669"/>
    <property type="project" value="TreeGrafter"/>
</dbReference>
<evidence type="ECO:0000256" key="1">
    <source>
        <dbReference type="ARBA" id="ARBA00004496"/>
    </source>
</evidence>
<evidence type="ECO:0000259" key="5">
    <source>
        <dbReference type="PROSITE" id="PS50219"/>
    </source>
</evidence>
<proteinExistence type="predicted"/>
<dbReference type="Pfam" id="PF10366">
    <property type="entry name" value="Vps39_1"/>
    <property type="match status" value="1"/>
</dbReference>
<dbReference type="PROSITE" id="PS50219">
    <property type="entry name" value="CNH"/>
    <property type="match status" value="1"/>
</dbReference>
<keyword evidence="3" id="KW-0963">Cytoplasm</keyword>
<evidence type="ECO:0000256" key="4">
    <source>
        <dbReference type="ARBA" id="ARBA00022927"/>
    </source>
</evidence>